<accession>X1AP03</accession>
<dbReference type="InterPro" id="IPR009927">
    <property type="entry name" value="DUF1464"/>
</dbReference>
<dbReference type="EMBL" id="BART01000646">
    <property type="protein sequence ID" value="GAG74028.1"/>
    <property type="molecule type" value="Genomic_DNA"/>
</dbReference>
<dbReference type="InterPro" id="IPR043129">
    <property type="entry name" value="ATPase_NBD"/>
</dbReference>
<organism evidence="1">
    <name type="scientific">marine sediment metagenome</name>
    <dbReference type="NCBI Taxonomy" id="412755"/>
    <lineage>
        <taxon>unclassified sequences</taxon>
        <taxon>metagenomes</taxon>
        <taxon>ecological metagenomes</taxon>
    </lineage>
</organism>
<evidence type="ECO:0000313" key="1">
    <source>
        <dbReference type="EMBL" id="GAG74028.1"/>
    </source>
</evidence>
<protein>
    <recommendedName>
        <fullName evidence="2">DUF1464 domain-containing protein</fullName>
    </recommendedName>
</protein>
<comment type="caution">
    <text evidence="1">The sequence shown here is derived from an EMBL/GenBank/DDBJ whole genome shotgun (WGS) entry which is preliminary data.</text>
</comment>
<gene>
    <name evidence="1" type="ORF">S01H4_02815</name>
</gene>
<dbReference type="Gene3D" id="3.30.420.40">
    <property type="match status" value="1"/>
</dbReference>
<reference evidence="1" key="1">
    <citation type="journal article" date="2014" name="Front. Microbiol.">
        <title>High frequency of phylogenetically diverse reductive dehalogenase-homologous genes in deep subseafloor sedimentary metagenomes.</title>
        <authorList>
            <person name="Kawai M."/>
            <person name="Futagami T."/>
            <person name="Toyoda A."/>
            <person name="Takaki Y."/>
            <person name="Nishi S."/>
            <person name="Hori S."/>
            <person name="Arai W."/>
            <person name="Tsubouchi T."/>
            <person name="Morono Y."/>
            <person name="Uchiyama I."/>
            <person name="Ito T."/>
            <person name="Fujiyama A."/>
            <person name="Inagaki F."/>
            <person name="Takami H."/>
        </authorList>
    </citation>
    <scope>NUCLEOTIDE SEQUENCE</scope>
    <source>
        <strain evidence="1">Expedition CK06-06</strain>
    </source>
</reference>
<dbReference type="PIRSF" id="PIRSF009433">
    <property type="entry name" value="DUF1464"/>
    <property type="match status" value="1"/>
</dbReference>
<evidence type="ECO:0008006" key="2">
    <source>
        <dbReference type="Google" id="ProtNLM"/>
    </source>
</evidence>
<dbReference type="AlphaFoldDB" id="X1AP03"/>
<proteinExistence type="predicted"/>
<dbReference type="Pfam" id="PF07318">
    <property type="entry name" value="DUF1464"/>
    <property type="match status" value="1"/>
</dbReference>
<name>X1AP03_9ZZZZ</name>
<dbReference type="SUPFAM" id="SSF53067">
    <property type="entry name" value="Actin-like ATPase domain"/>
    <property type="match status" value="1"/>
</dbReference>
<sequence>MRIIGIDPGTGSFDFFGMDEEKIILDISVPVPEVAQNPNVLVDTVRSAFPLDMIVGPSGYGLPVTPIKDITERDLTLMVPDDKSIPLYDGIRMVIRLMRAKGFPVYFTPGVIHLQTVPLYRKANKMDMGTADKVCCVALAIKDQAELYGIDYNQTSFILVEIGYAFNAVIGVEGGKIVDGLGGTSGGPGFITLGSMDSELAVRLGRFPGIVLFSGGARDMAGKDDLTPEELAKEHHKYIEAWNMLLESIVKGVAAMTVAVEKPREILLSGRLSGIPEIADALAAKLSQFGKVRKVGRQAKVAKEAAEGAYIIGEGLLGGKYKGIVDCLELRGAKGTTHDYILLKGAEPQKP</sequence>